<dbReference type="eggNOG" id="COG0657">
    <property type="taxonomic scope" value="Bacteria"/>
</dbReference>
<gene>
    <name evidence="2" type="ORF">Y5S_02928</name>
</gene>
<keyword evidence="3" id="KW-1185">Reference proteome</keyword>
<evidence type="ECO:0000256" key="1">
    <source>
        <dbReference type="SAM" id="SignalP"/>
    </source>
</evidence>
<feature type="chain" id="PRO_5001910244" description="Lipase/esterase" evidence="1">
    <location>
        <begin position="27"/>
        <end position="552"/>
    </location>
</feature>
<proteinExistence type="predicted"/>
<dbReference type="InterPro" id="IPR029058">
    <property type="entry name" value="AB_hydrolase_fold"/>
</dbReference>
<feature type="signal peptide" evidence="1">
    <location>
        <begin position="1"/>
        <end position="26"/>
    </location>
</feature>
<sequence>MKRLVIKEIRFSAGLSLLMLCGNLLAAEDFQIRIHAVGEGNVVPPQTAFQINYAVTGSSSSDHYYYVDGSLKKTRSNSSTGSLPGEFSVTYPGGFSDGDRKSIAVCLQHEGDLVCDDISIRAGQVLQLDQAVEVHTVGINNHVPAGQPFDIYYDVLKPSSSSHYYYVNGSLAATQSKGSNDGKEFSITYPWALSIGETTHVRICVDTNTGQACGAKLITGGPAPAGADAPDSFDSDVMGNHFVTYGSCDPVCGYYENIYYGDSSVSWMPIVGPDSEPNGLRIDVYYPTPDGRVHSGSETNTLVIYAHSANHNKETMLGPKKGTLASYLGIEGGGAGGVTVAALDFRHPAKDLDENGYPISKDDMSHAIQFFRYYADVFKINPDDIFITGSSLGAGAGIHAAVKEIANPDDPSPVRRVSSGIRGAFLATGQSSFAPQWFRSNFLEEEVWPYYQPDFHDDEERSIYGHAVANVDENSPILELGYEADFIDHKVTASEKTNKEVDTTHLPNYGLTIQNQYKLHGIGDRIMVRESYGGSFGGDSTRFIKRNRISGD</sequence>
<reference evidence="2 3" key="1">
    <citation type="submission" date="2012-09" db="EMBL/GenBank/DDBJ databases">
        <title>Genome Sequence of alkane-degrading Bacterium Alcanivorax sp. 19-m-6.</title>
        <authorList>
            <person name="Lai Q."/>
            <person name="Shao Z."/>
        </authorList>
    </citation>
    <scope>NUCLEOTIDE SEQUENCE [LARGE SCALE GENOMIC DNA]</scope>
    <source>
        <strain evidence="2 3">19-m-6</strain>
    </source>
</reference>
<keyword evidence="1" id="KW-0732">Signal</keyword>
<dbReference type="RefSeq" id="WP_156107795.1">
    <property type="nucleotide sequence ID" value="NZ_ARXV01000014.1"/>
</dbReference>
<name>A0A095SGI9_9GAMM</name>
<evidence type="ECO:0000313" key="3">
    <source>
        <dbReference type="Proteomes" id="UP000029444"/>
    </source>
</evidence>
<dbReference type="PATRIC" id="fig|1177154.3.peg.2966"/>
<evidence type="ECO:0000313" key="2">
    <source>
        <dbReference type="EMBL" id="KGD63721.1"/>
    </source>
</evidence>
<dbReference type="EMBL" id="ARXV01000014">
    <property type="protein sequence ID" value="KGD63721.1"/>
    <property type="molecule type" value="Genomic_DNA"/>
</dbReference>
<dbReference type="SUPFAM" id="SSF53474">
    <property type="entry name" value="alpha/beta-Hydrolases"/>
    <property type="match status" value="1"/>
</dbReference>
<protein>
    <recommendedName>
        <fullName evidence="4">Lipase/esterase</fullName>
    </recommendedName>
</protein>
<organism evidence="2 3">
    <name type="scientific">Alcanivorax nanhaiticus</name>
    <dbReference type="NCBI Taxonomy" id="1177154"/>
    <lineage>
        <taxon>Bacteria</taxon>
        <taxon>Pseudomonadati</taxon>
        <taxon>Pseudomonadota</taxon>
        <taxon>Gammaproteobacteria</taxon>
        <taxon>Oceanospirillales</taxon>
        <taxon>Alcanivoracaceae</taxon>
        <taxon>Alcanivorax</taxon>
    </lineage>
</organism>
<dbReference type="AlphaFoldDB" id="A0A095SGI9"/>
<dbReference type="OrthoDB" id="6073471at2"/>
<evidence type="ECO:0008006" key="4">
    <source>
        <dbReference type="Google" id="ProtNLM"/>
    </source>
</evidence>
<accession>A0A095SGI9</accession>
<comment type="caution">
    <text evidence="2">The sequence shown here is derived from an EMBL/GenBank/DDBJ whole genome shotgun (WGS) entry which is preliminary data.</text>
</comment>
<dbReference type="STRING" id="1177154.Y5S_02928"/>
<dbReference type="Proteomes" id="UP000029444">
    <property type="component" value="Unassembled WGS sequence"/>
</dbReference>
<dbReference type="Gene3D" id="3.40.50.1820">
    <property type="entry name" value="alpha/beta hydrolase"/>
    <property type="match status" value="1"/>
</dbReference>